<dbReference type="InterPro" id="IPR002869">
    <property type="entry name" value="Pyrv_flavodox_OxRed_cen"/>
</dbReference>
<gene>
    <name evidence="4" type="ORF">GQE98_15345</name>
</gene>
<comment type="caution">
    <text evidence="4">The sequence shown here is derived from an EMBL/GenBank/DDBJ whole genome shotgun (WGS) entry which is preliminary data.</text>
</comment>
<evidence type="ECO:0000313" key="4">
    <source>
        <dbReference type="EMBL" id="MZR32013.1"/>
    </source>
</evidence>
<dbReference type="EMBL" id="WTUW01000009">
    <property type="protein sequence ID" value="MZR32013.1"/>
    <property type="molecule type" value="Genomic_DNA"/>
</dbReference>
<evidence type="ECO:0000259" key="3">
    <source>
        <dbReference type="Pfam" id="PF20169"/>
    </source>
</evidence>
<dbReference type="Pfam" id="PF01558">
    <property type="entry name" value="POR"/>
    <property type="match status" value="1"/>
</dbReference>
<evidence type="ECO:0000259" key="2">
    <source>
        <dbReference type="Pfam" id="PF01558"/>
    </source>
</evidence>
<dbReference type="Gene3D" id="3.40.920.10">
    <property type="entry name" value="Pyruvate-ferredoxin oxidoreductase, PFOR, domain III"/>
    <property type="match status" value="1"/>
</dbReference>
<feature type="domain" description="DUF6537" evidence="3">
    <location>
        <begin position="939"/>
        <end position="1135"/>
    </location>
</feature>
<dbReference type="CDD" id="cd02008">
    <property type="entry name" value="TPP_IOR_alpha"/>
    <property type="match status" value="1"/>
</dbReference>
<feature type="domain" description="Pyruvate/ketoisovalerate oxidoreductase catalytic" evidence="2">
    <location>
        <begin position="723"/>
        <end position="907"/>
    </location>
</feature>
<dbReference type="InterPro" id="IPR009014">
    <property type="entry name" value="Transketo_C/PFOR_II"/>
</dbReference>
<dbReference type="InterPro" id="IPR046667">
    <property type="entry name" value="DUF6537"/>
</dbReference>
<protein>
    <submittedName>
        <fullName evidence="4">Indolepyruvate ferredoxin oxidoreductase family protein</fullName>
    </submittedName>
</protein>
<dbReference type="NCBIfam" id="NF009588">
    <property type="entry name" value="PRK13029.1"/>
    <property type="match status" value="1"/>
</dbReference>
<dbReference type="RefSeq" id="WP_161316592.1">
    <property type="nucleotide sequence ID" value="NZ_WTUW01000009.1"/>
</dbReference>
<keyword evidence="4" id="KW-0670">Pyruvate</keyword>
<reference evidence="4 5" key="1">
    <citation type="submission" date="2019-12" db="EMBL/GenBank/DDBJ databases">
        <title>Snethiella sp. nov. sp. isolated from sea sand.</title>
        <authorList>
            <person name="Kim J."/>
            <person name="Jeong S.E."/>
            <person name="Jung H.S."/>
            <person name="Jeon C.O."/>
        </authorList>
    </citation>
    <scope>NUCLEOTIDE SEQUENCE [LARGE SCALE GENOMIC DNA]</scope>
    <source>
        <strain evidence="4 5">DP05</strain>
    </source>
</reference>
<dbReference type="InterPro" id="IPR019752">
    <property type="entry name" value="Pyrv/ketoisovalerate_OxRed_cat"/>
</dbReference>
<dbReference type="Proteomes" id="UP000476030">
    <property type="component" value="Unassembled WGS sequence"/>
</dbReference>
<evidence type="ECO:0000313" key="5">
    <source>
        <dbReference type="Proteomes" id="UP000476030"/>
    </source>
</evidence>
<accession>A0A6L8WC68</accession>
<dbReference type="InterPro" id="IPR051457">
    <property type="entry name" value="2-oxoacid:Fd_oxidoreductase"/>
</dbReference>
<dbReference type="SUPFAM" id="SSF53323">
    <property type="entry name" value="Pyruvate-ferredoxin oxidoreductase, PFOR, domain III"/>
    <property type="match status" value="1"/>
</dbReference>
<dbReference type="AlphaFoldDB" id="A0A6L8WC68"/>
<dbReference type="InterPro" id="IPR029061">
    <property type="entry name" value="THDP-binding"/>
</dbReference>
<keyword evidence="5" id="KW-1185">Reference proteome</keyword>
<dbReference type="CDD" id="cd07034">
    <property type="entry name" value="TPP_PYR_PFOR_IOR-alpha_like"/>
    <property type="match status" value="1"/>
</dbReference>
<dbReference type="Gene3D" id="3.40.50.970">
    <property type="match status" value="1"/>
</dbReference>
<evidence type="ECO:0000256" key="1">
    <source>
        <dbReference type="ARBA" id="ARBA00023002"/>
    </source>
</evidence>
<dbReference type="PANTHER" id="PTHR48084">
    <property type="entry name" value="2-OXOGLUTARATE OXIDOREDUCTASE SUBUNIT KORB-RELATED"/>
    <property type="match status" value="1"/>
</dbReference>
<proteinExistence type="predicted"/>
<dbReference type="SUPFAM" id="SSF52922">
    <property type="entry name" value="TK C-terminal domain-like"/>
    <property type="match status" value="1"/>
</dbReference>
<organism evidence="4 5">
    <name type="scientific">Sneathiella litorea</name>
    <dbReference type="NCBI Taxonomy" id="2606216"/>
    <lineage>
        <taxon>Bacteria</taxon>
        <taxon>Pseudomonadati</taxon>
        <taxon>Pseudomonadota</taxon>
        <taxon>Alphaproteobacteria</taxon>
        <taxon>Sneathiellales</taxon>
        <taxon>Sneathiellaceae</taxon>
        <taxon>Sneathiella</taxon>
    </lineage>
</organism>
<dbReference type="GO" id="GO:0016903">
    <property type="term" value="F:oxidoreductase activity, acting on the aldehyde or oxo group of donors"/>
    <property type="evidence" value="ECO:0007669"/>
    <property type="project" value="InterPro"/>
</dbReference>
<dbReference type="Pfam" id="PF20169">
    <property type="entry name" value="DUF6537"/>
    <property type="match status" value="1"/>
</dbReference>
<sequence length="1156" mass="127988">MTLANVSLDDKYTLEEGRVFLTGIQALVRLPLMQKERDRAAGLNTAGFISGYRGSPLAGYDQSLWKASKILKENDIEFEPGVNEDLAATAVWGSQQLNLFKGARYDGVFGLWYGKGPGVDRTGDVFRHANSAGTSKYGGVLALAGDDHGIVSSSIAHQSEHSFAGWMMPVLHPANVQEILDYGMLGFEMSRFSGLWIGFKCISETVEGGASVYVSPTRGNFIRPNIEMPEGGLNIQPHDNRFDQEVRLNQHKIYAARAFARANNIDRVTMDSPKRRFGIVTVGKSYYDVRQALRDLGITDELAADIGLTVYKVGMPWPLEPDGIRQFAEGLEEVLVIEEKRAVIENQMKEQLYNWDTGIRPRILGKFDENKKPLQPSTGELTPAMVARVIAARIRRFYTSDSIENRLAFLDRKEKQLDAKPAKLVRTPFYCSGCPHNTSTVVPEGSRAVAGIGCHFMVTWMNRNTDTFTQMGGEGVPWVGQMHFTDEQHIFANLGDGTYHHSGILAIRQAVAAKANMTYKILYNDAVAMTGGQSLGDNFTPWQIAQQLEGEGVSVIRVVTDEPEKYPEGTPWPKGTTIHHRDDLDKIQRHLREEKGVSILIYDQTCAAEKRRRRKRGTFPDPAKRVIINDLVCEGCGDCSVKSNCLSVEPIETEFGRKRTINQSTCNKDYSCVNGFCPSFVTIEGGELRKAAPHAAENPADGIPMPAMRELNAPYRILITGIGGTGVVTIGALLGMAAHLEDKGISVLDQAGLAQKGGAVTSHVHIAPKPEDINAVRIPAGRADLLIGCDMVVSGSYDSLAKFDVNVAHAVINAHPSPTMDFTLNPDAPFPVKDTLDHIREAIGPDQCDLIEASEIATTLLGDSIATNLFMLGFAFQKGLIPLTEEAILRAVELNGVAVPFNKKAFGWGRVMAHDPDRVLKEVEELKGPKLRTAPTEDLEEMISRRVEFLTGYQNARYARRYSDLIGRVRDRESEVLPGSTALTEAVVRSYFKLLAYKDEYEVARLYTDTSFMKRVERMMDGDYHLKFHLAPPLFAKRDPDTGELKKKEYGQYMMKAFGFLAKFKGLRGTPLDIFGYQEDRKIERALIKEFESIVNELLSGLTAANHAIAVEIAALPQQIRGYGHVKDKAITVYRGDLDNLLASFKSPEPQKQAAE</sequence>
<dbReference type="NCBIfam" id="NF009589">
    <property type="entry name" value="PRK13030.1"/>
    <property type="match status" value="1"/>
</dbReference>
<dbReference type="SUPFAM" id="SSF52518">
    <property type="entry name" value="Thiamin diphosphate-binding fold (THDP-binding)"/>
    <property type="match status" value="2"/>
</dbReference>
<keyword evidence="1" id="KW-0560">Oxidoreductase</keyword>
<dbReference type="PANTHER" id="PTHR48084:SF3">
    <property type="entry name" value="SUBUNIT OF PYRUVATE:FLAVODOXIN OXIDOREDUCTASE"/>
    <property type="match status" value="1"/>
</dbReference>
<name>A0A6L8WC68_9PROT</name>
<dbReference type="InterPro" id="IPR002880">
    <property type="entry name" value="Pyrv_Fd/Flavodoxin_OxRdtase_N"/>
</dbReference>